<evidence type="ECO:0000256" key="1">
    <source>
        <dbReference type="SAM" id="Phobius"/>
    </source>
</evidence>
<evidence type="ECO:0000256" key="2">
    <source>
        <dbReference type="SAM" id="SignalP"/>
    </source>
</evidence>
<protein>
    <submittedName>
        <fullName evidence="3">Uncharacterized protein</fullName>
    </submittedName>
</protein>
<feature type="transmembrane region" description="Helical" evidence="1">
    <location>
        <begin position="49"/>
        <end position="70"/>
    </location>
</feature>
<dbReference type="STRING" id="1123272.SAMN02745824_2207"/>
<keyword evidence="1" id="KW-1133">Transmembrane helix</keyword>
<proteinExistence type="predicted"/>
<evidence type="ECO:0000313" key="3">
    <source>
        <dbReference type="EMBL" id="SIN89603.1"/>
    </source>
</evidence>
<gene>
    <name evidence="3" type="ORF">SAMN02745824_2207</name>
</gene>
<feature type="chain" id="PRO_5013065659" evidence="2">
    <location>
        <begin position="24"/>
        <end position="80"/>
    </location>
</feature>
<keyword evidence="1" id="KW-0472">Membrane</keyword>
<dbReference type="Proteomes" id="UP000185192">
    <property type="component" value="Unassembled WGS sequence"/>
</dbReference>
<name>A0A1N6F2V9_9SPHN</name>
<keyword evidence="1" id="KW-0812">Transmembrane</keyword>
<organism evidence="3 4">
    <name type="scientific">Parasphingorhabdus marina DSM 22363</name>
    <dbReference type="NCBI Taxonomy" id="1123272"/>
    <lineage>
        <taxon>Bacteria</taxon>
        <taxon>Pseudomonadati</taxon>
        <taxon>Pseudomonadota</taxon>
        <taxon>Alphaproteobacteria</taxon>
        <taxon>Sphingomonadales</taxon>
        <taxon>Sphingomonadaceae</taxon>
        <taxon>Parasphingorhabdus</taxon>
    </lineage>
</organism>
<dbReference type="RefSeq" id="WP_074206364.1">
    <property type="nucleotide sequence ID" value="NZ_FSQW01000002.1"/>
</dbReference>
<keyword evidence="2" id="KW-0732">Signal</keyword>
<sequence>MRFGKVGMAAVAAASLVSAPVFAQAVQPVSSQVERVGAATSDESELEGGSGIIIAVLAAAAVIAGIIIAADGSDDTPTSP</sequence>
<accession>A0A1N6F2V9</accession>
<evidence type="ECO:0000313" key="4">
    <source>
        <dbReference type="Proteomes" id="UP000185192"/>
    </source>
</evidence>
<dbReference type="AlphaFoldDB" id="A0A1N6F2V9"/>
<reference evidence="4" key="1">
    <citation type="submission" date="2016-11" db="EMBL/GenBank/DDBJ databases">
        <authorList>
            <person name="Varghese N."/>
            <person name="Submissions S."/>
        </authorList>
    </citation>
    <scope>NUCLEOTIDE SEQUENCE [LARGE SCALE GENOMIC DNA]</scope>
    <source>
        <strain evidence="4">DSM 22363</strain>
    </source>
</reference>
<keyword evidence="4" id="KW-1185">Reference proteome</keyword>
<feature type="signal peptide" evidence="2">
    <location>
        <begin position="1"/>
        <end position="23"/>
    </location>
</feature>
<dbReference type="EMBL" id="FSQW01000002">
    <property type="protein sequence ID" value="SIN89603.1"/>
    <property type="molecule type" value="Genomic_DNA"/>
</dbReference>